<comment type="caution">
    <text evidence="8">The sequence shown here is derived from an EMBL/GenBank/DDBJ whole genome shotgun (WGS) entry which is preliminary data.</text>
</comment>
<dbReference type="FunFam" id="1.10.8.430:FF:000002">
    <property type="entry name" value="Disease resistance protein (TIR-NBS-LRR class)"/>
    <property type="match status" value="1"/>
</dbReference>
<dbReference type="Gene3D" id="3.40.50.300">
    <property type="entry name" value="P-loop containing nucleotide triphosphate hydrolases"/>
    <property type="match status" value="1"/>
</dbReference>
<dbReference type="FunFam" id="3.40.50.10140:FF:000007">
    <property type="entry name" value="Disease resistance protein (TIR-NBS-LRR class)"/>
    <property type="match status" value="1"/>
</dbReference>
<keyword evidence="6" id="KW-0812">Transmembrane</keyword>
<dbReference type="InterPro" id="IPR044974">
    <property type="entry name" value="Disease_R_plants"/>
</dbReference>
<keyword evidence="3" id="KW-0677">Repeat</keyword>
<evidence type="ECO:0000256" key="5">
    <source>
        <dbReference type="ARBA" id="ARBA00047304"/>
    </source>
</evidence>
<dbReference type="InterPro" id="IPR000157">
    <property type="entry name" value="TIR_dom"/>
</dbReference>
<dbReference type="PANTHER" id="PTHR11017">
    <property type="entry name" value="LEUCINE-RICH REPEAT-CONTAINING PROTEIN"/>
    <property type="match status" value="1"/>
</dbReference>
<dbReference type="AlphaFoldDB" id="A0A9Q0L2V3"/>
<dbReference type="PROSITE" id="PS50104">
    <property type="entry name" value="TIR"/>
    <property type="match status" value="1"/>
</dbReference>
<dbReference type="Gene3D" id="3.80.10.10">
    <property type="entry name" value="Ribonuclease Inhibitor"/>
    <property type="match status" value="2"/>
</dbReference>
<evidence type="ECO:0000256" key="1">
    <source>
        <dbReference type="ARBA" id="ARBA00011982"/>
    </source>
</evidence>
<dbReference type="SMART" id="SM00369">
    <property type="entry name" value="LRR_TYP"/>
    <property type="match status" value="3"/>
</dbReference>
<dbReference type="GO" id="GO:0043531">
    <property type="term" value="F:ADP binding"/>
    <property type="evidence" value="ECO:0007669"/>
    <property type="project" value="InterPro"/>
</dbReference>
<feature type="transmembrane region" description="Helical" evidence="6">
    <location>
        <begin position="1247"/>
        <end position="1266"/>
    </location>
</feature>
<evidence type="ECO:0000313" key="9">
    <source>
        <dbReference type="Proteomes" id="UP001141806"/>
    </source>
</evidence>
<name>A0A9Q0L2V3_9MAGN</name>
<evidence type="ECO:0000256" key="4">
    <source>
        <dbReference type="ARBA" id="ARBA00023027"/>
    </source>
</evidence>
<dbReference type="GO" id="GO:0061809">
    <property type="term" value="F:NAD+ nucleosidase activity, cyclic ADP-ribose generating"/>
    <property type="evidence" value="ECO:0007669"/>
    <property type="project" value="UniProtKB-EC"/>
</dbReference>
<dbReference type="PANTHER" id="PTHR11017:SF385">
    <property type="entry name" value="DISEASE RESISTANCE PROTEIN (TIR-NBS-LRR CLASS)-RELATED"/>
    <property type="match status" value="1"/>
</dbReference>
<keyword evidence="9" id="KW-1185">Reference proteome</keyword>
<reference evidence="8" key="1">
    <citation type="journal article" date="2023" name="Plant J.">
        <title>The genome of the king protea, Protea cynaroides.</title>
        <authorList>
            <person name="Chang J."/>
            <person name="Duong T.A."/>
            <person name="Schoeman C."/>
            <person name="Ma X."/>
            <person name="Roodt D."/>
            <person name="Barker N."/>
            <person name="Li Z."/>
            <person name="Van de Peer Y."/>
            <person name="Mizrachi E."/>
        </authorList>
    </citation>
    <scope>NUCLEOTIDE SEQUENCE</scope>
    <source>
        <tissue evidence="8">Young leaves</tissue>
    </source>
</reference>
<dbReference type="GO" id="GO:0006952">
    <property type="term" value="P:defense response"/>
    <property type="evidence" value="ECO:0007669"/>
    <property type="project" value="InterPro"/>
</dbReference>
<dbReference type="Proteomes" id="UP001141806">
    <property type="component" value="Unassembled WGS sequence"/>
</dbReference>
<dbReference type="SUPFAM" id="SSF52200">
    <property type="entry name" value="Toll/Interleukin receptor TIR domain"/>
    <property type="match status" value="1"/>
</dbReference>
<gene>
    <name evidence="8" type="ORF">NE237_032184</name>
</gene>
<dbReference type="SMART" id="SM00255">
    <property type="entry name" value="TIR"/>
    <property type="match status" value="1"/>
</dbReference>
<evidence type="ECO:0000256" key="2">
    <source>
        <dbReference type="ARBA" id="ARBA00022614"/>
    </source>
</evidence>
<dbReference type="SUPFAM" id="SSF52058">
    <property type="entry name" value="L domain-like"/>
    <property type="match status" value="1"/>
</dbReference>
<keyword evidence="6" id="KW-0472">Membrane</keyword>
<dbReference type="OrthoDB" id="1357022at2759"/>
<dbReference type="SUPFAM" id="SSF52540">
    <property type="entry name" value="P-loop containing nucleoside triphosphate hydrolases"/>
    <property type="match status" value="1"/>
</dbReference>
<feature type="domain" description="TIR" evidence="7">
    <location>
        <begin position="6"/>
        <end position="172"/>
    </location>
</feature>
<evidence type="ECO:0000313" key="8">
    <source>
        <dbReference type="EMBL" id="KAJ4981347.1"/>
    </source>
</evidence>
<evidence type="ECO:0000256" key="3">
    <source>
        <dbReference type="ARBA" id="ARBA00022737"/>
    </source>
</evidence>
<dbReference type="InterPro" id="IPR032675">
    <property type="entry name" value="LRR_dom_sf"/>
</dbReference>
<keyword evidence="4" id="KW-0520">NAD</keyword>
<comment type="catalytic activity">
    <reaction evidence="5">
        <text>NAD(+) + H2O = ADP-D-ribose + nicotinamide + H(+)</text>
        <dbReference type="Rhea" id="RHEA:16301"/>
        <dbReference type="ChEBI" id="CHEBI:15377"/>
        <dbReference type="ChEBI" id="CHEBI:15378"/>
        <dbReference type="ChEBI" id="CHEBI:17154"/>
        <dbReference type="ChEBI" id="CHEBI:57540"/>
        <dbReference type="ChEBI" id="CHEBI:57967"/>
        <dbReference type="EC" id="3.2.2.6"/>
    </reaction>
    <physiologicalReaction direction="left-to-right" evidence="5">
        <dbReference type="Rhea" id="RHEA:16302"/>
    </physiologicalReaction>
</comment>
<keyword evidence="2" id="KW-0433">Leucine-rich repeat</keyword>
<dbReference type="EMBL" id="JAMYWD010000001">
    <property type="protein sequence ID" value="KAJ4981347.1"/>
    <property type="molecule type" value="Genomic_DNA"/>
</dbReference>
<dbReference type="Gene3D" id="1.10.8.430">
    <property type="entry name" value="Helical domain of apoptotic protease-activating factors"/>
    <property type="match status" value="1"/>
</dbReference>
<dbReference type="Pfam" id="PF00931">
    <property type="entry name" value="NB-ARC"/>
    <property type="match status" value="1"/>
</dbReference>
<dbReference type="InterPro" id="IPR027417">
    <property type="entry name" value="P-loop_NTPase"/>
</dbReference>
<proteinExistence type="predicted"/>
<keyword evidence="6" id="KW-1133">Transmembrane helix</keyword>
<dbReference type="EC" id="3.2.2.6" evidence="1"/>
<dbReference type="InterPro" id="IPR042197">
    <property type="entry name" value="Apaf_helical"/>
</dbReference>
<accession>A0A9Q0L2V3</accession>
<evidence type="ECO:0000259" key="7">
    <source>
        <dbReference type="PROSITE" id="PS50104"/>
    </source>
</evidence>
<dbReference type="InterPro" id="IPR003591">
    <property type="entry name" value="Leu-rich_rpt_typical-subtyp"/>
</dbReference>
<dbReference type="Pfam" id="PF01582">
    <property type="entry name" value="TIR"/>
    <property type="match status" value="1"/>
</dbReference>
<dbReference type="Gene3D" id="3.40.50.10140">
    <property type="entry name" value="Toll/interleukin-1 receptor homology (TIR) domain"/>
    <property type="match status" value="1"/>
</dbReference>
<dbReference type="InterPro" id="IPR035897">
    <property type="entry name" value="Toll_tir_struct_dom_sf"/>
</dbReference>
<dbReference type="InterPro" id="IPR002182">
    <property type="entry name" value="NB-ARC"/>
</dbReference>
<organism evidence="8 9">
    <name type="scientific">Protea cynaroides</name>
    <dbReference type="NCBI Taxonomy" id="273540"/>
    <lineage>
        <taxon>Eukaryota</taxon>
        <taxon>Viridiplantae</taxon>
        <taxon>Streptophyta</taxon>
        <taxon>Embryophyta</taxon>
        <taxon>Tracheophyta</taxon>
        <taxon>Spermatophyta</taxon>
        <taxon>Magnoliopsida</taxon>
        <taxon>Proteales</taxon>
        <taxon>Proteaceae</taxon>
        <taxon>Protea</taxon>
    </lineage>
</organism>
<dbReference type="GO" id="GO:0007165">
    <property type="term" value="P:signal transduction"/>
    <property type="evidence" value="ECO:0007669"/>
    <property type="project" value="InterPro"/>
</dbReference>
<sequence>MAAHDGSFQVFINFRGEDTRNNFTGFLHSALKRERIDAFMDSENLWGGEEIKTALLQAIQGSKISIPVFSKGYADSKWCLVELAEMVRCHKSNGQIILPIFFDVEITDVRHQSGSFKASFENHEKSNDAQTLKSWREALNLVTGISGHELKLVYGNQSKLVNKIVEWALTKLNSPCLPDVKNPIGLDAHVKKIEDLLNADSDDVEFVGIWGMSGIGKTAIAKAFFNSKLKEFPTNCFLENTREEASKGLVHLQKLLIQDITKNEVKYINNVDRGKAFIREKLRGEKVLLIIDDVDSHDQLDALAIEFKWFDRRSIIIITSQDEHILNLAKVDKAKRYRPKELDDKQSLQLFSLHAFSTNKPPEDYEQLCHEVLRLAGGLPLTLEVWGSYLYGTTEKQEWESMLRSLKNIPHKDIQKKLKISYDHLESDERSIFLDAVCFFIGWRKDTIISMWEACGFEAKAAIHKLTQRSLLKFTNKEYVAYKYTMGCNMELRKQSYEELRMHDQIQAMGRRIIIEESLGKLRNCSRLLSSDHIPEVFEEQMETPMIEGIFLPTNEFSRNVCLDREKVFAKMSELRFLCINGANSEVLPQLPYNLRWFSWTGCSLKILPTNFYHKKLVQMDLSGSQIKKAWTNKPRSERFLKLKVLILRDCKDLLESPDFSWFPYLEKVNLSNCQKMVSLHNSIGDLKFLVELYLDNTNIKELPESICRLNSLKRLNVAHLRQPLGKLPASIGDLKSLVDLDLSSAKLEEIPNNIWKLSSLERLYLDLSKSMKKLPESIDDLKSLVDLEVYGDCIEELPNSTCMLNSLKMLGIFSSSLKKLPDNLCNLNSLVSLVLRVKSHSLESLPKLPSTLTHLSIEARISFQKTDFSNLKKLRILKLGYCYDIEGLEEAENLEKFYLFNSKTDSLSKLPSNLTTLDVSTSISRLPDLSSLKKLRILKLCDCEINEIQGLEGTESLEEFRLSKCDSIRLPELPSTLTHIEVLNCKSLWKFPDLSGQKYLSTLKLQGSKELEKIQGLEGVESLTKFHVDHCNTVTDTRRKILGQGTLLVDELQRNDSLNVNDGIYKGLILCLVFAFPLESKKMLDYEGQPAIVNLNSEAIISSKHRRIECLFKLQIKDVKYTSKRDIIYIHHFDGFDWFGFPLKGKDANEKISFSAEGNIKIPCTNKSKNIDVSCEVKFWKLLLESTESKKQIPSPECSARMVADFFSWSFDNDGRSLFDTGEKVHIVSYPFSHGDGEYDNEESSFLLLFLLLLVLLLHLLLFFFW</sequence>
<protein>
    <recommendedName>
        <fullName evidence="1">ADP-ribosyl cyclase/cyclic ADP-ribose hydrolase</fullName>
        <ecNumber evidence="1">3.2.2.6</ecNumber>
    </recommendedName>
</protein>
<dbReference type="PRINTS" id="PR00364">
    <property type="entry name" value="DISEASERSIST"/>
</dbReference>
<evidence type="ECO:0000256" key="6">
    <source>
        <dbReference type="SAM" id="Phobius"/>
    </source>
</evidence>